<name>A0AAV5ULU9_9BILA</name>
<feature type="transmembrane region" description="Helical" evidence="2">
    <location>
        <begin position="6"/>
        <end position="25"/>
    </location>
</feature>
<dbReference type="EMBL" id="BTSX01000006">
    <property type="protein sequence ID" value="GMT07288.1"/>
    <property type="molecule type" value="Genomic_DNA"/>
</dbReference>
<organism evidence="3 4">
    <name type="scientific">Pristionchus entomophagus</name>
    <dbReference type="NCBI Taxonomy" id="358040"/>
    <lineage>
        <taxon>Eukaryota</taxon>
        <taxon>Metazoa</taxon>
        <taxon>Ecdysozoa</taxon>
        <taxon>Nematoda</taxon>
        <taxon>Chromadorea</taxon>
        <taxon>Rhabditida</taxon>
        <taxon>Rhabditina</taxon>
        <taxon>Diplogasteromorpha</taxon>
        <taxon>Diplogasteroidea</taxon>
        <taxon>Neodiplogasteridae</taxon>
        <taxon>Pristionchus</taxon>
    </lineage>
</organism>
<reference evidence="3" key="1">
    <citation type="submission" date="2023-10" db="EMBL/GenBank/DDBJ databases">
        <title>Genome assembly of Pristionchus species.</title>
        <authorList>
            <person name="Yoshida K."/>
            <person name="Sommer R.J."/>
        </authorList>
    </citation>
    <scope>NUCLEOTIDE SEQUENCE</scope>
    <source>
        <strain evidence="3">RS0144</strain>
    </source>
</reference>
<evidence type="ECO:0000256" key="2">
    <source>
        <dbReference type="SAM" id="Phobius"/>
    </source>
</evidence>
<keyword evidence="2" id="KW-1133">Transmembrane helix</keyword>
<proteinExistence type="predicted"/>
<accession>A0AAV5ULU9</accession>
<comment type="caution">
    <text evidence="3">The sequence shown here is derived from an EMBL/GenBank/DDBJ whole genome shotgun (WGS) entry which is preliminary data.</text>
</comment>
<evidence type="ECO:0008006" key="5">
    <source>
        <dbReference type="Google" id="ProtNLM"/>
    </source>
</evidence>
<gene>
    <name evidence="3" type="ORF">PENTCL1PPCAC_29462</name>
</gene>
<dbReference type="AlphaFoldDB" id="A0AAV5ULU9"/>
<feature type="non-terminal residue" evidence="3">
    <location>
        <position position="109"/>
    </location>
</feature>
<evidence type="ECO:0000313" key="4">
    <source>
        <dbReference type="Proteomes" id="UP001432027"/>
    </source>
</evidence>
<feature type="region of interest" description="Disordered" evidence="1">
    <location>
        <begin position="53"/>
        <end position="73"/>
    </location>
</feature>
<sequence length="109" mass="12042">TAFSILIALIIGVLTATIVACYFDLKSRQVGLNKLPEAAEWVYTRKKRLPLRTPKGPSVRFARTPSTRNQGEKHKRMIEAVYIASGRAVPAQFVSAPWPTATLRPANPP</sequence>
<keyword evidence="4" id="KW-1185">Reference proteome</keyword>
<dbReference type="Proteomes" id="UP001432027">
    <property type="component" value="Unassembled WGS sequence"/>
</dbReference>
<keyword evidence="2" id="KW-0812">Transmembrane</keyword>
<keyword evidence="2" id="KW-0472">Membrane</keyword>
<evidence type="ECO:0000313" key="3">
    <source>
        <dbReference type="EMBL" id="GMT07288.1"/>
    </source>
</evidence>
<protein>
    <recommendedName>
        <fullName evidence="5">Nematode cuticle collagen N-terminal domain-containing protein</fullName>
    </recommendedName>
</protein>
<feature type="non-terminal residue" evidence="3">
    <location>
        <position position="1"/>
    </location>
</feature>
<evidence type="ECO:0000256" key="1">
    <source>
        <dbReference type="SAM" id="MobiDB-lite"/>
    </source>
</evidence>